<organism evidence="1 2">
    <name type="scientific">Bacteroides pyogenes JCM 6292</name>
    <dbReference type="NCBI Taxonomy" id="1235809"/>
    <lineage>
        <taxon>Bacteria</taxon>
        <taxon>Pseudomonadati</taxon>
        <taxon>Bacteroidota</taxon>
        <taxon>Bacteroidia</taxon>
        <taxon>Bacteroidales</taxon>
        <taxon>Bacteroidaceae</taxon>
        <taxon>Bacteroides</taxon>
    </lineage>
</organism>
<proteinExistence type="predicted"/>
<gene>
    <name evidence="1" type="ORF">JCM6292_984</name>
</gene>
<accession>W4P4U7</accession>
<sequence>MESFPKDAADDRQIEGRHNMYIEGGAVSHWGNKSFPSGKIKFPRWETFVSIVGN</sequence>
<comment type="caution">
    <text evidence="1">The sequence shown here is derived from an EMBL/GenBank/DDBJ whole genome shotgun (WGS) entry which is preliminary data.</text>
</comment>
<evidence type="ECO:0000313" key="2">
    <source>
        <dbReference type="Proteomes" id="UP000018861"/>
    </source>
</evidence>
<dbReference type="Proteomes" id="UP000018861">
    <property type="component" value="Unassembled WGS sequence"/>
</dbReference>
<protein>
    <submittedName>
        <fullName evidence="1">Uncharacterized protein</fullName>
    </submittedName>
</protein>
<name>W4P4U7_9BACE</name>
<reference evidence="1 2" key="1">
    <citation type="journal article" date="2014" name="Genome Announc.">
        <title>Draft Genome Sequences of Three Strains of Bacteroides pyogenes Isolated from a Cat and Swine.</title>
        <authorList>
            <person name="Sakamoto M."/>
            <person name="Oshima K."/>
            <person name="Suda W."/>
            <person name="Kitamura K."/>
            <person name="Iida T."/>
            <person name="Hattori M."/>
            <person name="Ohkuma M."/>
        </authorList>
    </citation>
    <scope>NUCLEOTIDE SEQUENCE [LARGE SCALE GENOMIC DNA]</scope>
    <source>
        <strain evidence="1 2">JCM 6292</strain>
    </source>
</reference>
<evidence type="ECO:0000313" key="1">
    <source>
        <dbReference type="EMBL" id="GAE14797.1"/>
    </source>
</evidence>
<dbReference type="EMBL" id="BAIQ01000007">
    <property type="protein sequence ID" value="GAE14797.1"/>
    <property type="molecule type" value="Genomic_DNA"/>
</dbReference>
<dbReference type="AlphaFoldDB" id="W4P4U7"/>